<dbReference type="InterPro" id="IPR010982">
    <property type="entry name" value="Lambda_DNA-bd_dom_sf"/>
</dbReference>
<dbReference type="SUPFAM" id="SSF47413">
    <property type="entry name" value="lambda repressor-like DNA-binding domains"/>
    <property type="match status" value="1"/>
</dbReference>
<dbReference type="CDD" id="cd00093">
    <property type="entry name" value="HTH_XRE"/>
    <property type="match status" value="1"/>
</dbReference>
<name>X0W5T8_9ZZZZ</name>
<comment type="caution">
    <text evidence="2">The sequence shown here is derived from an EMBL/GenBank/DDBJ whole genome shotgun (WGS) entry which is preliminary data.</text>
</comment>
<gene>
    <name evidence="2" type="ORF">S01H1_54615</name>
</gene>
<dbReference type="AlphaFoldDB" id="X0W5T8"/>
<organism evidence="2">
    <name type="scientific">marine sediment metagenome</name>
    <dbReference type="NCBI Taxonomy" id="412755"/>
    <lineage>
        <taxon>unclassified sequences</taxon>
        <taxon>metagenomes</taxon>
        <taxon>ecological metagenomes</taxon>
    </lineage>
</organism>
<accession>X0W5T8</accession>
<dbReference type="Gene3D" id="1.10.260.40">
    <property type="entry name" value="lambda repressor-like DNA-binding domains"/>
    <property type="match status" value="1"/>
</dbReference>
<dbReference type="GO" id="GO:0003677">
    <property type="term" value="F:DNA binding"/>
    <property type="evidence" value="ECO:0007669"/>
    <property type="project" value="InterPro"/>
</dbReference>
<evidence type="ECO:0000259" key="1">
    <source>
        <dbReference type="PROSITE" id="PS50943"/>
    </source>
</evidence>
<dbReference type="EMBL" id="BARS01035451">
    <property type="protein sequence ID" value="GAG18672.1"/>
    <property type="molecule type" value="Genomic_DNA"/>
</dbReference>
<reference evidence="2" key="1">
    <citation type="journal article" date="2014" name="Front. Microbiol.">
        <title>High frequency of phylogenetically diverse reductive dehalogenase-homologous genes in deep subseafloor sedimentary metagenomes.</title>
        <authorList>
            <person name="Kawai M."/>
            <person name="Futagami T."/>
            <person name="Toyoda A."/>
            <person name="Takaki Y."/>
            <person name="Nishi S."/>
            <person name="Hori S."/>
            <person name="Arai W."/>
            <person name="Tsubouchi T."/>
            <person name="Morono Y."/>
            <person name="Uchiyama I."/>
            <person name="Ito T."/>
            <person name="Fujiyama A."/>
            <person name="Inagaki F."/>
            <person name="Takami H."/>
        </authorList>
    </citation>
    <scope>NUCLEOTIDE SEQUENCE</scope>
    <source>
        <strain evidence="2">Expedition CK06-06</strain>
    </source>
</reference>
<feature type="domain" description="HTH cro/C1-type" evidence="1">
    <location>
        <begin position="13"/>
        <end position="68"/>
    </location>
</feature>
<proteinExistence type="predicted"/>
<sequence length="76" mass="8681">MDKDIRIQVGQNIKSYRKNCNYTQEKLSELSGVDYKYLQKLEGKNPPNIKVETIARLAKALKLNPDKLLSSKESSP</sequence>
<dbReference type="SMART" id="SM00530">
    <property type="entry name" value="HTH_XRE"/>
    <property type="match status" value="1"/>
</dbReference>
<protein>
    <recommendedName>
        <fullName evidence="1">HTH cro/C1-type domain-containing protein</fullName>
    </recommendedName>
</protein>
<dbReference type="PROSITE" id="PS50943">
    <property type="entry name" value="HTH_CROC1"/>
    <property type="match status" value="1"/>
</dbReference>
<dbReference type="Pfam" id="PF12844">
    <property type="entry name" value="HTH_19"/>
    <property type="match status" value="1"/>
</dbReference>
<evidence type="ECO:0000313" key="2">
    <source>
        <dbReference type="EMBL" id="GAG18672.1"/>
    </source>
</evidence>
<dbReference type="InterPro" id="IPR001387">
    <property type="entry name" value="Cro/C1-type_HTH"/>
</dbReference>